<proteinExistence type="predicted"/>
<dbReference type="EMBL" id="KK835475">
    <property type="protein sequence ID" value="KFP79718.1"/>
    <property type="molecule type" value="Genomic_DNA"/>
</dbReference>
<evidence type="ECO:0000313" key="1">
    <source>
        <dbReference type="EMBL" id="KFP79718.1"/>
    </source>
</evidence>
<dbReference type="Proteomes" id="UP000053537">
    <property type="component" value="Unassembled WGS sequence"/>
</dbReference>
<gene>
    <name evidence="1" type="ORF">N310_02407</name>
</gene>
<keyword evidence="2" id="KW-1185">Reference proteome</keyword>
<evidence type="ECO:0000313" key="2">
    <source>
        <dbReference type="Proteomes" id="UP000053537"/>
    </source>
</evidence>
<name>A0A091MR31_9PASS</name>
<dbReference type="AlphaFoldDB" id="A0A091MR31"/>
<reference evidence="1 2" key="1">
    <citation type="submission" date="2014-04" db="EMBL/GenBank/DDBJ databases">
        <title>Genome evolution of avian class.</title>
        <authorList>
            <person name="Zhang G."/>
            <person name="Li C."/>
        </authorList>
    </citation>
    <scope>NUCLEOTIDE SEQUENCE [LARGE SCALE GENOMIC DNA]</scope>
    <source>
        <strain evidence="1">BGI_N310</strain>
    </source>
</reference>
<protein>
    <submittedName>
        <fullName evidence="1">Uncharacterized protein</fullName>
    </submittedName>
</protein>
<accession>A0A091MR31</accession>
<organism evidence="1 2">
    <name type="scientific">Acanthisitta chloris</name>
    <name type="common">rifleman</name>
    <dbReference type="NCBI Taxonomy" id="57068"/>
    <lineage>
        <taxon>Eukaryota</taxon>
        <taxon>Metazoa</taxon>
        <taxon>Chordata</taxon>
        <taxon>Craniata</taxon>
        <taxon>Vertebrata</taxon>
        <taxon>Euteleostomi</taxon>
        <taxon>Archelosauria</taxon>
        <taxon>Archosauria</taxon>
        <taxon>Dinosauria</taxon>
        <taxon>Saurischia</taxon>
        <taxon>Theropoda</taxon>
        <taxon>Coelurosauria</taxon>
        <taxon>Aves</taxon>
        <taxon>Neognathae</taxon>
        <taxon>Neoaves</taxon>
        <taxon>Telluraves</taxon>
        <taxon>Australaves</taxon>
        <taxon>Passeriformes</taxon>
        <taxon>Acanthisittidae</taxon>
        <taxon>Acanthisitta</taxon>
    </lineage>
</organism>
<feature type="non-terminal residue" evidence="1">
    <location>
        <position position="1"/>
    </location>
</feature>
<feature type="non-terminal residue" evidence="1">
    <location>
        <position position="72"/>
    </location>
</feature>
<sequence length="72" mass="7556">GSQRCGCKGSLLSSAGSLESKSCLAVSKATTCGIIKKGAALACQIQGILAWREHFTFICLEESNVLLPAELR</sequence>